<dbReference type="GO" id="GO:0016020">
    <property type="term" value="C:membrane"/>
    <property type="evidence" value="ECO:0007669"/>
    <property type="project" value="TreeGrafter"/>
</dbReference>
<dbReference type="PANTHER" id="PTHR10219:SF25">
    <property type="entry name" value="PLECKSTRIN HOMOLOGY DOMAIN-CONTAINING FAMILY A MEMBER 8"/>
    <property type="match status" value="1"/>
</dbReference>
<reference evidence="3" key="1">
    <citation type="submission" date="2022-07" db="EMBL/GenBank/DDBJ databases">
        <title>The genome of Lyophyllum shimeji provides insight into the initial evolution of ectomycorrhizal fungal genome.</title>
        <authorList>
            <person name="Kobayashi Y."/>
            <person name="Shibata T."/>
            <person name="Hirakawa H."/>
            <person name="Shigenobu S."/>
            <person name="Nishiyama T."/>
            <person name="Yamada A."/>
            <person name="Hasebe M."/>
            <person name="Kawaguchi M."/>
        </authorList>
    </citation>
    <scope>NUCLEOTIDE SEQUENCE</scope>
    <source>
        <strain evidence="3">AT787</strain>
    </source>
</reference>
<keyword evidence="1" id="KW-0813">Transport</keyword>
<dbReference type="GO" id="GO:1902387">
    <property type="term" value="F:ceramide 1-phosphate binding"/>
    <property type="evidence" value="ECO:0007669"/>
    <property type="project" value="TreeGrafter"/>
</dbReference>
<organism evidence="3 4">
    <name type="scientific">Lyophyllum shimeji</name>
    <name type="common">Hon-shimeji</name>
    <name type="synonym">Tricholoma shimeji</name>
    <dbReference type="NCBI Taxonomy" id="47721"/>
    <lineage>
        <taxon>Eukaryota</taxon>
        <taxon>Fungi</taxon>
        <taxon>Dikarya</taxon>
        <taxon>Basidiomycota</taxon>
        <taxon>Agaricomycotina</taxon>
        <taxon>Agaricomycetes</taxon>
        <taxon>Agaricomycetidae</taxon>
        <taxon>Agaricales</taxon>
        <taxon>Tricholomatineae</taxon>
        <taxon>Lyophyllaceae</taxon>
        <taxon>Lyophyllum</taxon>
    </lineage>
</organism>
<dbReference type="FunFam" id="1.10.3520.10:FF:000001">
    <property type="entry name" value="Pleckstrin domain-containing family A member 8"/>
    <property type="match status" value="1"/>
</dbReference>
<dbReference type="EMBL" id="BRPK01000013">
    <property type="protein sequence ID" value="GLB43108.1"/>
    <property type="molecule type" value="Genomic_DNA"/>
</dbReference>
<evidence type="ECO:0000259" key="2">
    <source>
        <dbReference type="Pfam" id="PF08718"/>
    </source>
</evidence>
<proteinExistence type="predicted"/>
<evidence type="ECO:0000313" key="3">
    <source>
        <dbReference type="EMBL" id="GLB43108.1"/>
    </source>
</evidence>
<dbReference type="SUPFAM" id="SSF110004">
    <property type="entry name" value="Glycolipid transfer protein, GLTP"/>
    <property type="match status" value="1"/>
</dbReference>
<dbReference type="OrthoDB" id="205255at2759"/>
<dbReference type="AlphaFoldDB" id="A0A9P3PW59"/>
<dbReference type="PANTHER" id="PTHR10219">
    <property type="entry name" value="GLYCOLIPID TRANSFER PROTEIN-RELATED"/>
    <property type="match status" value="1"/>
</dbReference>
<comment type="caution">
    <text evidence="3">The sequence shown here is derived from an EMBL/GenBank/DDBJ whole genome shotgun (WGS) entry which is preliminary data.</text>
</comment>
<dbReference type="GO" id="GO:1902388">
    <property type="term" value="F:ceramide 1-phosphate transfer activity"/>
    <property type="evidence" value="ECO:0007669"/>
    <property type="project" value="TreeGrafter"/>
</dbReference>
<keyword evidence="4" id="KW-1185">Reference proteome</keyword>
<dbReference type="Gene3D" id="1.10.3520.10">
    <property type="entry name" value="Glycolipid transfer protein"/>
    <property type="match status" value="1"/>
</dbReference>
<evidence type="ECO:0000256" key="1">
    <source>
        <dbReference type="ARBA" id="ARBA00022448"/>
    </source>
</evidence>
<accession>A0A9P3PW59</accession>
<dbReference type="InterPro" id="IPR014830">
    <property type="entry name" value="Glycolipid_transfer_prot_dom"/>
</dbReference>
<feature type="domain" description="Glycolipid transfer protein" evidence="2">
    <location>
        <begin position="21"/>
        <end position="159"/>
    </location>
</feature>
<dbReference type="GO" id="GO:0005829">
    <property type="term" value="C:cytosol"/>
    <property type="evidence" value="ECO:0007669"/>
    <property type="project" value="TreeGrafter"/>
</dbReference>
<gene>
    <name evidence="3" type="ORF">LshimejAT787_1300090</name>
</gene>
<dbReference type="InterPro" id="IPR036497">
    <property type="entry name" value="GLTP_sf"/>
</dbReference>
<name>A0A9P3PW59_LYOSH</name>
<dbReference type="Proteomes" id="UP001063166">
    <property type="component" value="Unassembled WGS sequence"/>
</dbReference>
<dbReference type="Pfam" id="PF08718">
    <property type="entry name" value="GLTP"/>
    <property type="match status" value="1"/>
</dbReference>
<evidence type="ECO:0000313" key="4">
    <source>
        <dbReference type="Proteomes" id="UP001063166"/>
    </source>
</evidence>
<protein>
    <submittedName>
        <fullName evidence="3">Glycolipid transfer protein (GLTP)</fullName>
    </submittedName>
</protein>
<sequence>MSPHFETVKSFADVPATEEGIDTQAFLEASDGLVQLFDLLGSGVFGFVQSDLRSNIAGVRARYESTRDVSGTLENLVRNEAHETRKHGTPCLVRLTRGLLFTCQALQNMQSDTSSELHVCFKRSYDTVLSHHHTFLIRSVVSVAIRAVPHRTQFYARIAQGGSVEKLDEELARWLVGLDALVKRLSAFLADGGYGRV</sequence>